<evidence type="ECO:0000313" key="2">
    <source>
        <dbReference type="EMBL" id="KAF3560621.1"/>
    </source>
</evidence>
<feature type="region of interest" description="Disordered" evidence="1">
    <location>
        <begin position="35"/>
        <end position="55"/>
    </location>
</feature>
<sequence>MGLRELKPIANSRARGGGVEVTEIVEQEAEISEQLRRSQSWHTIKEEEGRRRRTH</sequence>
<accession>A0ABQ7CKQ3</accession>
<comment type="caution">
    <text evidence="2">The sequence shown here is derived from an EMBL/GenBank/DDBJ whole genome shotgun (WGS) entry which is preliminary data.</text>
</comment>
<gene>
    <name evidence="2" type="ORF">DY000_02016005</name>
</gene>
<dbReference type="EMBL" id="QGKV02000759">
    <property type="protein sequence ID" value="KAF3560621.1"/>
    <property type="molecule type" value="Genomic_DNA"/>
</dbReference>
<feature type="compositionally biased region" description="Basic and acidic residues" evidence="1">
    <location>
        <begin position="43"/>
        <end position="55"/>
    </location>
</feature>
<reference evidence="2 3" key="1">
    <citation type="journal article" date="2020" name="BMC Genomics">
        <title>Intraspecific diversification of the crop wild relative Brassica cretica Lam. using demographic model selection.</title>
        <authorList>
            <person name="Kioukis A."/>
            <person name="Michalopoulou V.A."/>
            <person name="Briers L."/>
            <person name="Pirintsos S."/>
            <person name="Studholme D.J."/>
            <person name="Pavlidis P."/>
            <person name="Sarris P.F."/>
        </authorList>
    </citation>
    <scope>NUCLEOTIDE SEQUENCE [LARGE SCALE GENOMIC DNA]</scope>
    <source>
        <strain evidence="3">cv. PFS-1207/04</strain>
    </source>
</reference>
<dbReference type="Proteomes" id="UP000266723">
    <property type="component" value="Unassembled WGS sequence"/>
</dbReference>
<evidence type="ECO:0000256" key="1">
    <source>
        <dbReference type="SAM" id="MobiDB-lite"/>
    </source>
</evidence>
<organism evidence="2 3">
    <name type="scientific">Brassica cretica</name>
    <name type="common">Mustard</name>
    <dbReference type="NCBI Taxonomy" id="69181"/>
    <lineage>
        <taxon>Eukaryota</taxon>
        <taxon>Viridiplantae</taxon>
        <taxon>Streptophyta</taxon>
        <taxon>Embryophyta</taxon>
        <taxon>Tracheophyta</taxon>
        <taxon>Spermatophyta</taxon>
        <taxon>Magnoliopsida</taxon>
        <taxon>eudicotyledons</taxon>
        <taxon>Gunneridae</taxon>
        <taxon>Pentapetalae</taxon>
        <taxon>rosids</taxon>
        <taxon>malvids</taxon>
        <taxon>Brassicales</taxon>
        <taxon>Brassicaceae</taxon>
        <taxon>Brassiceae</taxon>
        <taxon>Brassica</taxon>
    </lineage>
</organism>
<protein>
    <submittedName>
        <fullName evidence="2">Uncharacterized protein</fullName>
    </submittedName>
</protein>
<proteinExistence type="predicted"/>
<name>A0ABQ7CKQ3_BRACR</name>
<evidence type="ECO:0000313" key="3">
    <source>
        <dbReference type="Proteomes" id="UP000266723"/>
    </source>
</evidence>
<keyword evidence="3" id="KW-1185">Reference proteome</keyword>